<comment type="caution">
    <text evidence="1">The sequence shown here is derived from an EMBL/GenBank/DDBJ whole genome shotgun (WGS) entry which is preliminary data.</text>
</comment>
<accession>A0A1E7LSL1</accession>
<dbReference type="OrthoDB" id="4214214at2"/>
<name>A0A1E7LSL1_9ACTN</name>
<dbReference type="PATRIC" id="fig|518642.7.peg.718"/>
<dbReference type="InterPro" id="IPR036390">
    <property type="entry name" value="WH_DNA-bd_sf"/>
</dbReference>
<gene>
    <name evidence="1" type="ORF">AN221_19690</name>
</gene>
<evidence type="ECO:0000313" key="1">
    <source>
        <dbReference type="EMBL" id="OEV19141.1"/>
    </source>
</evidence>
<evidence type="ECO:0000313" key="2">
    <source>
        <dbReference type="Proteomes" id="UP000175971"/>
    </source>
</evidence>
<organism evidence="1 2">
    <name type="scientific">Streptomyces nanshensis</name>
    <dbReference type="NCBI Taxonomy" id="518642"/>
    <lineage>
        <taxon>Bacteria</taxon>
        <taxon>Bacillati</taxon>
        <taxon>Actinomycetota</taxon>
        <taxon>Actinomycetes</taxon>
        <taxon>Kitasatosporales</taxon>
        <taxon>Streptomycetaceae</taxon>
        <taxon>Streptomyces</taxon>
    </lineage>
</organism>
<dbReference type="AlphaFoldDB" id="A0A1E7LSL1"/>
<proteinExistence type="predicted"/>
<dbReference type="Proteomes" id="UP000175971">
    <property type="component" value="Unassembled WGS sequence"/>
</dbReference>
<protein>
    <submittedName>
        <fullName evidence="1">Uncharacterized protein</fullName>
    </submittedName>
</protein>
<reference evidence="1 2" key="1">
    <citation type="journal article" date="2016" name="Front. Microbiol.">
        <title>Comparative Genomics Analysis of Streptomyces Species Reveals Their Adaptation to the Marine Environment and Their Diversity at the Genomic Level.</title>
        <authorList>
            <person name="Tian X."/>
            <person name="Zhang Z."/>
            <person name="Yang T."/>
            <person name="Chen M."/>
            <person name="Li J."/>
            <person name="Chen F."/>
            <person name="Yang J."/>
            <person name="Li W."/>
            <person name="Zhang B."/>
            <person name="Zhang Z."/>
            <person name="Wu J."/>
            <person name="Zhang C."/>
            <person name="Long L."/>
            <person name="Xiao J."/>
        </authorList>
    </citation>
    <scope>NUCLEOTIDE SEQUENCE [LARGE SCALE GENOMIC DNA]</scope>
    <source>
        <strain evidence="1 2">SCSIO M10372</strain>
    </source>
</reference>
<keyword evidence="2" id="KW-1185">Reference proteome</keyword>
<dbReference type="EMBL" id="LJGZ01000088">
    <property type="protein sequence ID" value="OEV19141.1"/>
    <property type="molecule type" value="Genomic_DNA"/>
</dbReference>
<sequence length="122" mass="12890">MTFYSDDLVRIASHIVGSGTAVLAAYDAIAGSGTASRGIPQVCCGVLLLYTAGIFQDYLRRRDTRVVACLSENPNAPLSKISSATGLNHDRVASSLQRLITDGLVIAETGPSAPARLYRLAH</sequence>
<dbReference type="SUPFAM" id="SSF46785">
    <property type="entry name" value="Winged helix' DNA-binding domain"/>
    <property type="match status" value="1"/>
</dbReference>